<dbReference type="Proteomes" id="UP001238179">
    <property type="component" value="Chromosome"/>
</dbReference>
<dbReference type="InterPro" id="IPR023430">
    <property type="entry name" value="Pept_HybD-like_dom_sf"/>
</dbReference>
<comment type="similarity">
    <text evidence="1">Belongs to the peptidase A31 family.</text>
</comment>
<keyword evidence="2" id="KW-0645">Protease</keyword>
<dbReference type="PANTHER" id="PTHR30302">
    <property type="entry name" value="HYDROGENASE 1 MATURATION PROTEASE"/>
    <property type="match status" value="1"/>
</dbReference>
<dbReference type="SUPFAM" id="SSF53163">
    <property type="entry name" value="HybD-like"/>
    <property type="match status" value="1"/>
</dbReference>
<evidence type="ECO:0000256" key="4">
    <source>
        <dbReference type="ARBA" id="ARBA00022801"/>
    </source>
</evidence>
<evidence type="ECO:0000256" key="3">
    <source>
        <dbReference type="ARBA" id="ARBA00022750"/>
    </source>
</evidence>
<protein>
    <recommendedName>
        <fullName evidence="7">Hydrogenase maturation protease</fullName>
    </recommendedName>
</protein>
<dbReference type="InterPro" id="IPR000671">
    <property type="entry name" value="Peptidase_A31"/>
</dbReference>
<keyword evidence="4" id="KW-0378">Hydrolase</keyword>
<evidence type="ECO:0000313" key="5">
    <source>
        <dbReference type="EMBL" id="BDU73891.1"/>
    </source>
</evidence>
<dbReference type="GO" id="GO:0004190">
    <property type="term" value="F:aspartic-type endopeptidase activity"/>
    <property type="evidence" value="ECO:0007669"/>
    <property type="project" value="UniProtKB-KW"/>
</dbReference>
<dbReference type="PRINTS" id="PR00446">
    <property type="entry name" value="HYDRGNUPTAKE"/>
</dbReference>
<name>A0AA48GXW4_9BACT</name>
<dbReference type="Gene3D" id="3.40.50.1450">
    <property type="entry name" value="HybD-like"/>
    <property type="match status" value="1"/>
</dbReference>
<proteinExistence type="inferred from homology"/>
<dbReference type="RefSeq" id="WP_316412558.1">
    <property type="nucleotide sequence ID" value="NZ_AP027080.1"/>
</dbReference>
<dbReference type="GO" id="GO:0016485">
    <property type="term" value="P:protein processing"/>
    <property type="evidence" value="ECO:0007669"/>
    <property type="project" value="TreeGrafter"/>
</dbReference>
<evidence type="ECO:0000256" key="1">
    <source>
        <dbReference type="ARBA" id="ARBA00006814"/>
    </source>
</evidence>
<keyword evidence="3" id="KW-0064">Aspartyl protease</keyword>
<dbReference type="AlphaFoldDB" id="A0AA48GXW4"/>
<evidence type="ECO:0008006" key="7">
    <source>
        <dbReference type="Google" id="ProtNLM"/>
    </source>
</evidence>
<keyword evidence="6" id="KW-1185">Reference proteome</keyword>
<sequence length="166" mass="17482">MTRDQVLVLGIGNTLLGDEGVGVHVVRRLMEAPAPPGVTYLDGGTGSLVLLEPMQRARRIVLVDATADGNPPGTLRRLSPRFSSDFPPSLAAHDIGLRDLLDSFYLLDQGTPDVVLFTLSIALPQDMTVDLSPHLAQAVPGAAAAVLAEAGRTGPRLSLDSRPDCP</sequence>
<dbReference type="KEGG" id="msil:METEAL_30650"/>
<dbReference type="CDD" id="cd00518">
    <property type="entry name" value="H2MP"/>
    <property type="match status" value="1"/>
</dbReference>
<gene>
    <name evidence="5" type="ORF">METEAL_30650</name>
</gene>
<accession>A0AA48GXW4</accession>
<dbReference type="EMBL" id="AP027080">
    <property type="protein sequence ID" value="BDU73891.1"/>
    <property type="molecule type" value="Genomic_DNA"/>
</dbReference>
<dbReference type="PANTHER" id="PTHR30302:SF1">
    <property type="entry name" value="HYDROGENASE 2 MATURATION PROTEASE"/>
    <property type="match status" value="1"/>
</dbReference>
<dbReference type="GO" id="GO:0008047">
    <property type="term" value="F:enzyme activator activity"/>
    <property type="evidence" value="ECO:0007669"/>
    <property type="project" value="InterPro"/>
</dbReference>
<dbReference type="NCBIfam" id="TIGR00072">
    <property type="entry name" value="hydrog_prot"/>
    <property type="match status" value="1"/>
</dbReference>
<evidence type="ECO:0000313" key="6">
    <source>
        <dbReference type="Proteomes" id="UP001238179"/>
    </source>
</evidence>
<reference evidence="6" key="1">
    <citation type="journal article" date="2023" name="Int. J. Syst. Evol. Microbiol.">
        <title>Mesoterricola silvestris gen. nov., sp. nov., Mesoterricola sediminis sp. nov., Geothrix oryzae sp. nov., Geothrix edaphica sp. nov., Geothrix rubra sp. nov., and Geothrix limicola sp. nov., six novel members of Acidobacteriota isolated from soils.</title>
        <authorList>
            <person name="Itoh H."/>
            <person name="Sugisawa Y."/>
            <person name="Mise K."/>
            <person name="Xu Z."/>
            <person name="Kuniyasu M."/>
            <person name="Ushijima N."/>
            <person name="Kawano K."/>
            <person name="Kobayashi E."/>
            <person name="Shiratori Y."/>
            <person name="Masuda Y."/>
            <person name="Senoo K."/>
        </authorList>
    </citation>
    <scope>NUCLEOTIDE SEQUENCE [LARGE SCALE GENOMIC DNA]</scope>
    <source>
        <strain evidence="6">W79</strain>
    </source>
</reference>
<organism evidence="5 6">
    <name type="scientific">Mesoterricola silvestris</name>
    <dbReference type="NCBI Taxonomy" id="2927979"/>
    <lineage>
        <taxon>Bacteria</taxon>
        <taxon>Pseudomonadati</taxon>
        <taxon>Acidobacteriota</taxon>
        <taxon>Holophagae</taxon>
        <taxon>Holophagales</taxon>
        <taxon>Holophagaceae</taxon>
        <taxon>Mesoterricola</taxon>
    </lineage>
</organism>
<evidence type="ECO:0000256" key="2">
    <source>
        <dbReference type="ARBA" id="ARBA00022670"/>
    </source>
</evidence>
<dbReference type="Pfam" id="PF01750">
    <property type="entry name" value="HycI"/>
    <property type="match status" value="1"/>
</dbReference>